<dbReference type="AlphaFoldDB" id="A0A0R2RLZ0"/>
<gene>
    <name evidence="3" type="ORF">ABR82_04910</name>
</gene>
<comment type="caution">
    <text evidence="3">The sequence shown here is derived from an EMBL/GenBank/DDBJ whole genome shotgun (WGS) entry which is preliminary data.</text>
</comment>
<name>A0A0R2RLZ0_9BACT</name>
<dbReference type="Proteomes" id="UP000051269">
    <property type="component" value="Unassembled WGS sequence"/>
</dbReference>
<feature type="signal peptide" evidence="1">
    <location>
        <begin position="1"/>
        <end position="22"/>
    </location>
</feature>
<evidence type="ECO:0000313" key="4">
    <source>
        <dbReference type="Proteomes" id="UP000051269"/>
    </source>
</evidence>
<dbReference type="InterPro" id="IPR036415">
    <property type="entry name" value="Lamin_tail_dom_sf"/>
</dbReference>
<evidence type="ECO:0000259" key="2">
    <source>
        <dbReference type="PROSITE" id="PS51841"/>
    </source>
</evidence>
<dbReference type="Pfam" id="PF00932">
    <property type="entry name" value="LTD"/>
    <property type="match status" value="1"/>
</dbReference>
<dbReference type="SUPFAM" id="SSF74853">
    <property type="entry name" value="Lamin A/C globular tail domain"/>
    <property type="match status" value="1"/>
</dbReference>
<dbReference type="PROSITE" id="PS51841">
    <property type="entry name" value="LTD"/>
    <property type="match status" value="1"/>
</dbReference>
<protein>
    <recommendedName>
        <fullName evidence="2">LTD domain-containing protein</fullName>
    </recommendedName>
</protein>
<dbReference type="Gene3D" id="2.60.40.1260">
    <property type="entry name" value="Lamin Tail domain"/>
    <property type="match status" value="1"/>
</dbReference>
<dbReference type="InterPro" id="IPR013424">
    <property type="entry name" value="Ice-binding_C"/>
</dbReference>
<dbReference type="EMBL" id="LIBO01000134">
    <property type="protein sequence ID" value="KRO62107.1"/>
    <property type="molecule type" value="Genomic_DNA"/>
</dbReference>
<dbReference type="InterPro" id="IPR001322">
    <property type="entry name" value="Lamin_tail_dom"/>
</dbReference>
<dbReference type="Pfam" id="PF07589">
    <property type="entry name" value="PEP-CTERM"/>
    <property type="match status" value="1"/>
</dbReference>
<evidence type="ECO:0000313" key="3">
    <source>
        <dbReference type="EMBL" id="KRO62107.1"/>
    </source>
</evidence>
<organism evidence="3 4">
    <name type="scientific">Verrucomicrobia subdivision 6 bacterium BACL9 MAG-120507-bin52</name>
    <dbReference type="NCBI Taxonomy" id="1655590"/>
    <lineage>
        <taxon>Bacteria</taxon>
        <taxon>Pseudomonadati</taxon>
        <taxon>Verrucomicrobiota</taxon>
        <taxon>Verrucomicrobiia</taxon>
        <taxon>Verrucomicrobiales</taxon>
        <taxon>Verrucomicrobia subdivision 6</taxon>
    </lineage>
</organism>
<accession>A0A0R2RLZ0</accession>
<sequence>MKKTFLPILTAALLAGASHAPAQILISEINSNGTGGDFFEIYNAGSSAVDLGGWKWVDNAKVTDGGPSFNGARAYAFNAFTLNAGSSALVVSDASGDATGNTDFANSWGGLSGANLLTFNTGGASGNGLGKSDLVALFNSAGTFVTGLNYGTSAVTITQGDNSTVSLLPFLRAAGGTSAGDHAGIAGGGVATDSLVWNYWGSTAENPTYFSTSTVGFAGAFANAASPTTIGSPGVVPEPSSSALLGLGTMALLALRRLNRKA</sequence>
<proteinExistence type="predicted"/>
<evidence type="ECO:0000256" key="1">
    <source>
        <dbReference type="SAM" id="SignalP"/>
    </source>
</evidence>
<feature type="domain" description="LTD" evidence="2">
    <location>
        <begin position="18"/>
        <end position="152"/>
    </location>
</feature>
<keyword evidence="1" id="KW-0732">Signal</keyword>
<feature type="chain" id="PRO_5006422854" description="LTD domain-containing protein" evidence="1">
    <location>
        <begin position="23"/>
        <end position="262"/>
    </location>
</feature>
<dbReference type="NCBIfam" id="TIGR02595">
    <property type="entry name" value="PEP_CTERM"/>
    <property type="match status" value="1"/>
</dbReference>
<reference evidence="3 4" key="1">
    <citation type="submission" date="2015-10" db="EMBL/GenBank/DDBJ databases">
        <title>Metagenome-Assembled Genomes uncover a global brackish microbiome.</title>
        <authorList>
            <person name="Hugerth L.W."/>
            <person name="Larsson J."/>
            <person name="Alneberg J."/>
            <person name="Lindh M.V."/>
            <person name="Legrand C."/>
            <person name="Pinhassi J."/>
            <person name="Andersson A.F."/>
        </authorList>
    </citation>
    <scope>NUCLEOTIDE SEQUENCE [LARGE SCALE GENOMIC DNA]</scope>
    <source>
        <strain evidence="3">BACL18 MAG-120507-bin52</strain>
    </source>
</reference>